<evidence type="ECO:0000313" key="4">
    <source>
        <dbReference type="Proteomes" id="UP000035100"/>
    </source>
</evidence>
<feature type="domain" description="Sulphotransferase Stf0" evidence="2">
    <location>
        <begin position="52"/>
        <end position="275"/>
    </location>
</feature>
<dbReference type="Pfam" id="PF09037">
    <property type="entry name" value="Sulphotransf"/>
    <property type="match status" value="1"/>
</dbReference>
<reference evidence="3 4" key="1">
    <citation type="submission" date="2013-01" db="EMBL/GenBank/DDBJ databases">
        <authorList>
            <person name="Fiebig A."/>
            <person name="Goeker M."/>
            <person name="Klenk H.-P.P."/>
        </authorList>
    </citation>
    <scope>NUCLEOTIDE SEQUENCE [LARGE SCALE GENOMIC DNA]</scope>
    <source>
        <strain evidence="3 4">DSM 24838</strain>
        <plasmid evidence="3 4">pWENMAR1</plasmid>
    </source>
</reference>
<sequence>MATDPRRILGRLWQGLSGHAPPARPFRFPAPEAPDRERFAAEMAGPAAGTGYAIHFTPRSGSSWLTDIAARTGRLGIPGEYFNPNFMPRIAQSLNARDMDEYVSMLARRRARGGVWGFEVTHHQIRAVFGSDAAFLDRFGELSAIWLVRRDIVAQGVSLAKMAAVGISHAPSIGARDVARAERGFAYDAAAIRHWIAHIRAAETGSEALFAAAGIAPLRLAYEDNTGVPPHRVVKRIARHVGLGRIRVPGEALKASPHNRVGTGQNRDFAKRFRDEEAGWLAAIEAARAPMLARIETYPPGGEPDGGAEDPPAPPSG</sequence>
<gene>
    <name evidence="3" type="ORF">Wenmar_04067</name>
</gene>
<dbReference type="Proteomes" id="UP000035100">
    <property type="component" value="Plasmid pWENMAR1"/>
</dbReference>
<keyword evidence="4" id="KW-1185">Reference proteome</keyword>
<keyword evidence="3" id="KW-0614">Plasmid</keyword>
<dbReference type="AlphaFoldDB" id="A0A0D0PJ31"/>
<comment type="caution">
    <text evidence="3">The sequence shown here is derived from an EMBL/GenBank/DDBJ whole genome shotgun (WGS) entry which is preliminary data.</text>
</comment>
<evidence type="ECO:0000259" key="2">
    <source>
        <dbReference type="Pfam" id="PF09037"/>
    </source>
</evidence>
<dbReference type="Gene3D" id="3.40.50.300">
    <property type="entry name" value="P-loop containing nucleotide triphosphate hydrolases"/>
    <property type="match status" value="1"/>
</dbReference>
<dbReference type="OrthoDB" id="7855004at2"/>
<dbReference type="SUPFAM" id="SSF52540">
    <property type="entry name" value="P-loop containing nucleoside triphosphate hydrolases"/>
    <property type="match status" value="1"/>
</dbReference>
<name>A0A0D0PJ31_9RHOB</name>
<accession>A0A0D0PJ31</accession>
<dbReference type="eggNOG" id="COG4424">
    <property type="taxonomic scope" value="Bacteria"/>
</dbReference>
<dbReference type="EMBL" id="AONG01000001">
    <property type="protein sequence ID" value="KIQ71421.1"/>
    <property type="molecule type" value="Genomic_DNA"/>
</dbReference>
<protein>
    <recommendedName>
        <fullName evidence="2">Sulphotransferase Stf0 domain-containing protein</fullName>
    </recommendedName>
</protein>
<feature type="region of interest" description="Disordered" evidence="1">
    <location>
        <begin position="294"/>
        <end position="317"/>
    </location>
</feature>
<dbReference type="RefSeq" id="WP_018302592.1">
    <property type="nucleotide sequence ID" value="NZ_CM003137.1"/>
</dbReference>
<evidence type="ECO:0000313" key="3">
    <source>
        <dbReference type="EMBL" id="KIQ71421.1"/>
    </source>
</evidence>
<evidence type="ECO:0000256" key="1">
    <source>
        <dbReference type="SAM" id="MobiDB-lite"/>
    </source>
</evidence>
<geneLocation type="plasmid" evidence="3 4">
    <name>pWENMAR1</name>
</geneLocation>
<dbReference type="InterPro" id="IPR027417">
    <property type="entry name" value="P-loop_NTPase"/>
</dbReference>
<proteinExistence type="predicted"/>
<organism evidence="3 4">
    <name type="scientific">Wenxinia marina DSM 24838</name>
    <dbReference type="NCBI Taxonomy" id="1123501"/>
    <lineage>
        <taxon>Bacteria</taxon>
        <taxon>Pseudomonadati</taxon>
        <taxon>Pseudomonadota</taxon>
        <taxon>Alphaproteobacteria</taxon>
        <taxon>Rhodobacterales</taxon>
        <taxon>Roseobacteraceae</taxon>
        <taxon>Wenxinia</taxon>
    </lineage>
</organism>
<dbReference type="InterPro" id="IPR024628">
    <property type="entry name" value="Sulfotransferase_Stf0_dom"/>
</dbReference>